<keyword evidence="1" id="KW-0812">Transmembrane</keyword>
<feature type="transmembrane region" description="Helical" evidence="1">
    <location>
        <begin position="210"/>
        <end position="229"/>
    </location>
</feature>
<reference evidence="2 3" key="1">
    <citation type="journal article" date="2016" name="Front. Microbiol.">
        <title>Genome and transcriptome sequences reveal the specific parasitism of the nematophagous Purpureocillium lilacinum 36-1.</title>
        <authorList>
            <person name="Xie J."/>
            <person name="Li S."/>
            <person name="Mo C."/>
            <person name="Xiao X."/>
            <person name="Peng D."/>
            <person name="Wang G."/>
            <person name="Xiao Y."/>
        </authorList>
    </citation>
    <scope>NUCLEOTIDE SEQUENCE [LARGE SCALE GENOMIC DNA]</scope>
    <source>
        <strain evidence="2 3">36-1</strain>
    </source>
</reference>
<dbReference type="InterPro" id="IPR013920">
    <property type="entry name" value="DUF1774_fun"/>
</dbReference>
<keyword evidence="1" id="KW-0472">Membrane</keyword>
<dbReference type="PANTHER" id="PTHR37992:SF1">
    <property type="entry name" value="DUF1774-DOMAIN-CONTAINING PROTEIN"/>
    <property type="match status" value="1"/>
</dbReference>
<feature type="transmembrane region" description="Helical" evidence="1">
    <location>
        <begin position="264"/>
        <end position="282"/>
    </location>
</feature>
<dbReference type="EMBL" id="LCWV01000136">
    <property type="protein sequence ID" value="PWI63981.1"/>
    <property type="molecule type" value="Genomic_DNA"/>
</dbReference>
<sequence length="312" mass="34665">MGRCRVCNPFRRREKYSPGSMLVAKALSVCSWLTSVVVSVHYGTTGAARDTGHNEGTWARNYAQPSSFTLNSTLGGLFWYKPREPHWYLPPHHSALTSLLRASLLNWQVLYLAQLFSRDASRVHRAAAVCGHFTASNALHVVFTALFVKSLFRWAEGILLLNFVNLTVMQCRHKGLPIQVHLPAISFPLSWTFFALYWNGFMMVPNQSEVAARVAGSIIVWAILGYGLFSLLAQKDYALCFCLSFLSVAVGVGQLERLASVPELISPFIIGTMLLFAPIAWLRCSRISPCAKESEPRVDEESDAALEKGPVV</sequence>
<evidence type="ECO:0000256" key="1">
    <source>
        <dbReference type="SAM" id="Phobius"/>
    </source>
</evidence>
<dbReference type="Pfam" id="PF08611">
    <property type="entry name" value="DUF1774"/>
    <property type="match status" value="1"/>
</dbReference>
<accession>A0A2U3DNZ7</accession>
<dbReference type="PANTHER" id="PTHR37992">
    <property type="entry name" value="EXPRESSED PROTEIN"/>
    <property type="match status" value="1"/>
</dbReference>
<keyword evidence="1" id="KW-1133">Transmembrane helix</keyword>
<feature type="transmembrane region" description="Helical" evidence="1">
    <location>
        <begin position="21"/>
        <end position="42"/>
    </location>
</feature>
<organism evidence="2 3">
    <name type="scientific">Purpureocillium lilacinum</name>
    <name type="common">Paecilomyces lilacinus</name>
    <dbReference type="NCBI Taxonomy" id="33203"/>
    <lineage>
        <taxon>Eukaryota</taxon>
        <taxon>Fungi</taxon>
        <taxon>Dikarya</taxon>
        <taxon>Ascomycota</taxon>
        <taxon>Pezizomycotina</taxon>
        <taxon>Sordariomycetes</taxon>
        <taxon>Hypocreomycetidae</taxon>
        <taxon>Hypocreales</taxon>
        <taxon>Ophiocordycipitaceae</taxon>
        <taxon>Purpureocillium</taxon>
    </lineage>
</organism>
<feature type="transmembrane region" description="Helical" evidence="1">
    <location>
        <begin position="236"/>
        <end position="252"/>
    </location>
</feature>
<evidence type="ECO:0000313" key="3">
    <source>
        <dbReference type="Proteomes" id="UP000245956"/>
    </source>
</evidence>
<protein>
    <submittedName>
        <fullName evidence="2">Uncharacterized protein</fullName>
    </submittedName>
</protein>
<proteinExistence type="predicted"/>
<evidence type="ECO:0000313" key="2">
    <source>
        <dbReference type="EMBL" id="PWI63981.1"/>
    </source>
</evidence>
<name>A0A2U3DNZ7_PURLI</name>
<dbReference type="AlphaFoldDB" id="A0A2U3DNZ7"/>
<feature type="transmembrane region" description="Helical" evidence="1">
    <location>
        <begin position="180"/>
        <end position="198"/>
    </location>
</feature>
<comment type="caution">
    <text evidence="2">The sequence shown here is derived from an EMBL/GenBank/DDBJ whole genome shotgun (WGS) entry which is preliminary data.</text>
</comment>
<gene>
    <name evidence="2" type="ORF">PCL_01203</name>
</gene>
<feature type="transmembrane region" description="Helical" evidence="1">
    <location>
        <begin position="151"/>
        <end position="168"/>
    </location>
</feature>
<dbReference type="Proteomes" id="UP000245956">
    <property type="component" value="Unassembled WGS sequence"/>
</dbReference>